<protein>
    <submittedName>
        <fullName evidence="1">Uncharacterized protein</fullName>
    </submittedName>
</protein>
<dbReference type="EMBL" id="BARV01032576">
    <property type="protein sequence ID" value="GAI35598.1"/>
    <property type="molecule type" value="Genomic_DNA"/>
</dbReference>
<sequence>MQQVEEVPTPEPVETPEAKPDYDLHIKVPAEMRSILRDSAELAFKLGDISKPDLVDLMNLFISWGLQIQKQKWLDRSGYR</sequence>
<comment type="caution">
    <text evidence="1">The sequence shown here is derived from an EMBL/GenBank/DDBJ whole genome shotgun (WGS) entry which is preliminary data.</text>
</comment>
<dbReference type="AlphaFoldDB" id="X1MWE5"/>
<organism evidence="1">
    <name type="scientific">marine sediment metagenome</name>
    <dbReference type="NCBI Taxonomy" id="412755"/>
    <lineage>
        <taxon>unclassified sequences</taxon>
        <taxon>metagenomes</taxon>
        <taxon>ecological metagenomes</taxon>
    </lineage>
</organism>
<name>X1MWE5_9ZZZZ</name>
<gene>
    <name evidence="1" type="ORF">S06H3_51351</name>
</gene>
<evidence type="ECO:0000313" key="1">
    <source>
        <dbReference type="EMBL" id="GAI35598.1"/>
    </source>
</evidence>
<proteinExistence type="predicted"/>
<accession>X1MWE5</accession>
<reference evidence="1" key="1">
    <citation type="journal article" date="2014" name="Front. Microbiol.">
        <title>High frequency of phylogenetically diverse reductive dehalogenase-homologous genes in deep subseafloor sedimentary metagenomes.</title>
        <authorList>
            <person name="Kawai M."/>
            <person name="Futagami T."/>
            <person name="Toyoda A."/>
            <person name="Takaki Y."/>
            <person name="Nishi S."/>
            <person name="Hori S."/>
            <person name="Arai W."/>
            <person name="Tsubouchi T."/>
            <person name="Morono Y."/>
            <person name="Uchiyama I."/>
            <person name="Ito T."/>
            <person name="Fujiyama A."/>
            <person name="Inagaki F."/>
            <person name="Takami H."/>
        </authorList>
    </citation>
    <scope>NUCLEOTIDE SEQUENCE</scope>
    <source>
        <strain evidence="1">Expedition CK06-06</strain>
    </source>
</reference>